<dbReference type="AlphaFoldDB" id="A0A8S1Y264"/>
<dbReference type="EMBL" id="CAJJDO010000147">
    <property type="protein sequence ID" value="CAD8207297.1"/>
    <property type="molecule type" value="Genomic_DNA"/>
</dbReference>
<gene>
    <name evidence="1" type="ORF">PPENT_87.1.T1470006</name>
</gene>
<proteinExistence type="predicted"/>
<name>A0A8S1Y264_9CILI</name>
<evidence type="ECO:0000313" key="1">
    <source>
        <dbReference type="EMBL" id="CAD8207297.1"/>
    </source>
</evidence>
<reference evidence="1" key="1">
    <citation type="submission" date="2021-01" db="EMBL/GenBank/DDBJ databases">
        <authorList>
            <consortium name="Genoscope - CEA"/>
            <person name="William W."/>
        </authorList>
    </citation>
    <scope>NUCLEOTIDE SEQUENCE</scope>
</reference>
<dbReference type="Proteomes" id="UP000689195">
    <property type="component" value="Unassembled WGS sequence"/>
</dbReference>
<protein>
    <submittedName>
        <fullName evidence="1">Uncharacterized protein</fullName>
    </submittedName>
</protein>
<evidence type="ECO:0000313" key="2">
    <source>
        <dbReference type="Proteomes" id="UP000689195"/>
    </source>
</evidence>
<comment type="caution">
    <text evidence="1">The sequence shown here is derived from an EMBL/GenBank/DDBJ whole genome shotgun (WGS) entry which is preliminary data.</text>
</comment>
<keyword evidence="2" id="KW-1185">Reference proteome</keyword>
<organism evidence="1 2">
    <name type="scientific">Paramecium pentaurelia</name>
    <dbReference type="NCBI Taxonomy" id="43138"/>
    <lineage>
        <taxon>Eukaryota</taxon>
        <taxon>Sar</taxon>
        <taxon>Alveolata</taxon>
        <taxon>Ciliophora</taxon>
        <taxon>Intramacronucleata</taxon>
        <taxon>Oligohymenophorea</taxon>
        <taxon>Peniculida</taxon>
        <taxon>Parameciidae</taxon>
        <taxon>Paramecium</taxon>
    </lineage>
</organism>
<sequence>MIYYLRLSNIQKQYNACLEMQKYSEESSVNYKLQEIECLIQLDQFESALQILEELTNQQYLLDDIQYVRLEMYRIYLEKSWLETAVEIQKYYFKVQMLFQRNMLITKINSYFSWIFYQFNYTAGDIKNDVNFPEPLEFYYRKILQYFGIKTNDPKEIIQQLEQGGADKYGIRQLLLILMQTISLAIKIEEQFEVDEFFELAIQYFQQNNLSGSWDIYYYYSIKCQKKLQYQKSLFMIHKAMELVDKNNNLELLQTLFQQMYCEIKLDQCQEYQSTLTNILIIIKQVQSSKSRLLLIQRVQRLLYIMFLKQQYSNQIFIIIQQYLQSETDTEILSFLYKLEWETILTYQHPQSLNYFFNNKMINIYLNSNNNDIDMLKCLQNIAVVSRQIIKFDQNIENQKVAVNSSQRYIQSLIIFEDIFNQNQTKTLDLENEILRLANLNKQFKQDQNFKQVKNMLIEYFFNNYKQLV</sequence>
<accession>A0A8S1Y264</accession>